<name>A0AAV3ZUW5_9GAST</name>
<keyword evidence="3" id="KW-1185">Reference proteome</keyword>
<evidence type="ECO:0000313" key="3">
    <source>
        <dbReference type="Proteomes" id="UP000735302"/>
    </source>
</evidence>
<organism evidence="2 3">
    <name type="scientific">Plakobranchus ocellatus</name>
    <dbReference type="NCBI Taxonomy" id="259542"/>
    <lineage>
        <taxon>Eukaryota</taxon>
        <taxon>Metazoa</taxon>
        <taxon>Spiralia</taxon>
        <taxon>Lophotrochozoa</taxon>
        <taxon>Mollusca</taxon>
        <taxon>Gastropoda</taxon>
        <taxon>Heterobranchia</taxon>
        <taxon>Euthyneura</taxon>
        <taxon>Panpulmonata</taxon>
        <taxon>Sacoglossa</taxon>
        <taxon>Placobranchoidea</taxon>
        <taxon>Plakobranchidae</taxon>
        <taxon>Plakobranchus</taxon>
    </lineage>
</organism>
<evidence type="ECO:0000313" key="2">
    <source>
        <dbReference type="EMBL" id="GFN99735.1"/>
    </source>
</evidence>
<proteinExistence type="predicted"/>
<dbReference type="AlphaFoldDB" id="A0AAV3ZUW5"/>
<sequence length="98" mass="10918">MKKKTERKLEAVGDIDGKHSHTRPSSGKEKEQPYIAKLVQSRSFQSHQSFADKSKPCTGLATRWGAATFKATSLLLIQQQAYYPLGHQMETQDLGGVQ</sequence>
<evidence type="ECO:0000256" key="1">
    <source>
        <dbReference type="SAM" id="MobiDB-lite"/>
    </source>
</evidence>
<reference evidence="2 3" key="1">
    <citation type="journal article" date="2021" name="Elife">
        <title>Chloroplast acquisition without the gene transfer in kleptoplastic sea slugs, Plakobranchus ocellatus.</title>
        <authorList>
            <person name="Maeda T."/>
            <person name="Takahashi S."/>
            <person name="Yoshida T."/>
            <person name="Shimamura S."/>
            <person name="Takaki Y."/>
            <person name="Nagai Y."/>
            <person name="Toyoda A."/>
            <person name="Suzuki Y."/>
            <person name="Arimoto A."/>
            <person name="Ishii H."/>
            <person name="Satoh N."/>
            <person name="Nishiyama T."/>
            <person name="Hasebe M."/>
            <person name="Maruyama T."/>
            <person name="Minagawa J."/>
            <person name="Obokata J."/>
            <person name="Shigenobu S."/>
        </authorList>
    </citation>
    <scope>NUCLEOTIDE SEQUENCE [LARGE SCALE GENOMIC DNA]</scope>
</reference>
<comment type="caution">
    <text evidence="2">The sequence shown here is derived from an EMBL/GenBank/DDBJ whole genome shotgun (WGS) entry which is preliminary data.</text>
</comment>
<feature type="region of interest" description="Disordered" evidence="1">
    <location>
        <begin position="1"/>
        <end position="32"/>
    </location>
</feature>
<dbReference type="EMBL" id="BLXT01003024">
    <property type="protein sequence ID" value="GFN99735.1"/>
    <property type="molecule type" value="Genomic_DNA"/>
</dbReference>
<protein>
    <submittedName>
        <fullName evidence="2">Uncharacterized protein</fullName>
    </submittedName>
</protein>
<gene>
    <name evidence="2" type="ORF">PoB_002624100</name>
</gene>
<dbReference type="Proteomes" id="UP000735302">
    <property type="component" value="Unassembled WGS sequence"/>
</dbReference>
<accession>A0AAV3ZUW5</accession>
<feature type="compositionally biased region" description="Basic and acidic residues" evidence="1">
    <location>
        <begin position="7"/>
        <end position="19"/>
    </location>
</feature>